<accession>A0A5D0TX29</accession>
<protein>
    <recommendedName>
        <fullName evidence="1">Trypsin-co-occurring domain-containing protein</fullName>
    </recommendedName>
</protein>
<dbReference type="RefSeq" id="WP_148353956.1">
    <property type="nucleotide sequence ID" value="NZ_JBHSBF010000005.1"/>
</dbReference>
<dbReference type="InterPro" id="IPR045794">
    <property type="entry name" value="Trypco1"/>
</dbReference>
<comment type="caution">
    <text evidence="2">The sequence shown here is derived from an EMBL/GenBank/DDBJ whole genome shotgun (WGS) entry which is preliminary data.</text>
</comment>
<name>A0A5D0TX29_9ACTN</name>
<dbReference type="AlphaFoldDB" id="A0A5D0TX29"/>
<feature type="domain" description="Trypsin-co-occurring" evidence="1">
    <location>
        <begin position="8"/>
        <end position="101"/>
    </location>
</feature>
<keyword evidence="3" id="KW-1185">Reference proteome</keyword>
<evidence type="ECO:0000313" key="2">
    <source>
        <dbReference type="EMBL" id="TYC09906.1"/>
    </source>
</evidence>
<dbReference type="NCBIfam" id="NF041216">
    <property type="entry name" value="CU044_2847_fam"/>
    <property type="match status" value="1"/>
</dbReference>
<organism evidence="2 3">
    <name type="scientific">Actinomadura syzygii</name>
    <dbReference type="NCBI Taxonomy" id="1427538"/>
    <lineage>
        <taxon>Bacteria</taxon>
        <taxon>Bacillati</taxon>
        <taxon>Actinomycetota</taxon>
        <taxon>Actinomycetes</taxon>
        <taxon>Streptosporangiales</taxon>
        <taxon>Thermomonosporaceae</taxon>
        <taxon>Actinomadura</taxon>
    </lineage>
</organism>
<evidence type="ECO:0000313" key="3">
    <source>
        <dbReference type="Proteomes" id="UP000322634"/>
    </source>
</evidence>
<evidence type="ECO:0000259" key="1">
    <source>
        <dbReference type="Pfam" id="PF19493"/>
    </source>
</evidence>
<reference evidence="2 3" key="1">
    <citation type="submission" date="2019-08" db="EMBL/GenBank/DDBJ databases">
        <title>Actinomadura sp. nov. CYP1-5 isolated from mountain soil.</title>
        <authorList>
            <person name="Songsumanus A."/>
            <person name="Kuncharoen N."/>
            <person name="Kudo T."/>
            <person name="Yuki M."/>
            <person name="Igarashi Y."/>
            <person name="Tanasupawat S."/>
        </authorList>
    </citation>
    <scope>NUCLEOTIDE SEQUENCE [LARGE SCALE GENOMIC DNA]</scope>
    <source>
        <strain evidence="2 3">GKU157</strain>
    </source>
</reference>
<dbReference type="EMBL" id="VSFF01000013">
    <property type="protein sequence ID" value="TYC09906.1"/>
    <property type="molecule type" value="Genomic_DNA"/>
</dbReference>
<dbReference type="OrthoDB" id="5007906at2"/>
<dbReference type="Proteomes" id="UP000322634">
    <property type="component" value="Unassembled WGS sequence"/>
</dbReference>
<sequence>MTEFVRYTLEDGSEVLFEADSTALFDDQGGADEIADHGRLRTRFALIAGTAQELAASTRATVTGVDEVTMKFGVKVSGKVGWYFVKAQGESVIEVTLTWRRGRTAEE</sequence>
<proteinExistence type="predicted"/>
<gene>
    <name evidence="2" type="ORF">FXF65_32860</name>
</gene>
<dbReference type="Pfam" id="PF19493">
    <property type="entry name" value="Trypco1"/>
    <property type="match status" value="1"/>
</dbReference>